<dbReference type="Gene3D" id="4.10.240.10">
    <property type="entry name" value="Zn(2)-C6 fungal-type DNA-binding domain"/>
    <property type="match status" value="1"/>
</dbReference>
<feature type="domain" description="Zn(2)-C6 fungal-type" evidence="7">
    <location>
        <begin position="24"/>
        <end position="57"/>
    </location>
</feature>
<organism evidence="8 9">
    <name type="scientific">Exophiala spinifera</name>
    <dbReference type="NCBI Taxonomy" id="91928"/>
    <lineage>
        <taxon>Eukaryota</taxon>
        <taxon>Fungi</taxon>
        <taxon>Dikarya</taxon>
        <taxon>Ascomycota</taxon>
        <taxon>Pezizomycotina</taxon>
        <taxon>Eurotiomycetes</taxon>
        <taxon>Chaetothyriomycetidae</taxon>
        <taxon>Chaetothyriales</taxon>
        <taxon>Herpotrichiellaceae</taxon>
        <taxon>Exophiala</taxon>
    </lineage>
</organism>
<dbReference type="STRING" id="91928.A0A0D1YKE1"/>
<dbReference type="GO" id="GO:0006351">
    <property type="term" value="P:DNA-templated transcription"/>
    <property type="evidence" value="ECO:0007669"/>
    <property type="project" value="InterPro"/>
</dbReference>
<feature type="region of interest" description="Disordered" evidence="6">
    <location>
        <begin position="173"/>
        <end position="204"/>
    </location>
</feature>
<dbReference type="OrthoDB" id="424974at2759"/>
<keyword evidence="5" id="KW-0539">Nucleus</keyword>
<dbReference type="InterPro" id="IPR051127">
    <property type="entry name" value="Fungal_SecMet_Regulators"/>
</dbReference>
<keyword evidence="4" id="KW-0804">Transcription</keyword>
<dbReference type="GO" id="GO:0005634">
    <property type="term" value="C:nucleus"/>
    <property type="evidence" value="ECO:0007669"/>
    <property type="project" value="TreeGrafter"/>
</dbReference>
<proteinExistence type="predicted"/>
<name>A0A0D1YKE1_9EURO</name>
<dbReference type="PROSITE" id="PS50048">
    <property type="entry name" value="ZN2_CY6_FUNGAL_2"/>
    <property type="match status" value="1"/>
</dbReference>
<reference evidence="8 9" key="1">
    <citation type="submission" date="2015-01" db="EMBL/GenBank/DDBJ databases">
        <title>The Genome Sequence of Exophiala spinifera CBS89968.</title>
        <authorList>
            <consortium name="The Broad Institute Genomics Platform"/>
            <person name="Cuomo C."/>
            <person name="de Hoog S."/>
            <person name="Gorbushina A."/>
            <person name="Stielow B."/>
            <person name="Teixiera M."/>
            <person name="Abouelleil A."/>
            <person name="Chapman S.B."/>
            <person name="Priest M."/>
            <person name="Young S.K."/>
            <person name="Wortman J."/>
            <person name="Nusbaum C."/>
            <person name="Birren B."/>
        </authorList>
    </citation>
    <scope>NUCLEOTIDE SEQUENCE [LARGE SCALE GENOMIC DNA]</scope>
    <source>
        <strain evidence="8 9">CBS 89968</strain>
    </source>
</reference>
<feature type="compositionally biased region" description="Basic residues" evidence="6">
    <location>
        <begin position="11"/>
        <end position="21"/>
    </location>
</feature>
<keyword evidence="3" id="KW-0238">DNA-binding</keyword>
<dbReference type="GeneID" id="27332570"/>
<dbReference type="EMBL" id="KN847495">
    <property type="protein sequence ID" value="KIW15441.1"/>
    <property type="molecule type" value="Genomic_DNA"/>
</dbReference>
<dbReference type="SMART" id="SM00066">
    <property type="entry name" value="GAL4"/>
    <property type="match status" value="1"/>
</dbReference>
<dbReference type="CDD" id="cd12148">
    <property type="entry name" value="fungal_TF_MHR"/>
    <property type="match status" value="1"/>
</dbReference>
<evidence type="ECO:0000256" key="2">
    <source>
        <dbReference type="ARBA" id="ARBA00023015"/>
    </source>
</evidence>
<sequence length="759" mass="84303">MDASVPDSRRRSSRAGRHHKVSAACLQCRTKKIKCDGERPICGPCLKRHGDQATCTLRPTAEQELALFREKIAELDDKIRQLESRDVGSSTLSGPGPDAEQAVPPLSDVQSREVWEGLRRGEVSLSSGSYRAPADVDPMVGASSNNFSSDSIFFGSSSASGFVRQVEEAFYPEGESPNSAAAGVDTHGPAASRHPSAPSEDLSTQTLQLPHQSAADHLLGIYWTIVDPLYPFLDKAETQARCARLWADGPPLNVTRSFVCQINMIFAMTSQLDERVPPGDRAGHAEVYLDRAMRHLVSELWESASLQSVQNFLILAQYLQSTNKGYQCWMVVGHAVRMAQNLGLHLRETSEKIHSARKRQLYRKVWHGCILMDRIVALTFGRPTVVSLKDASCVPLPLPVDDEFLPEESTMEPHSIPKGPMVVEFYIETLKLYAILDEILTTLYATTTAVPRIASNESQSSSLRARRMTALLQLDLSLASWLKSLPDHLRPVHTQASLSPFFRQGIVLHSRYLHVRILLFRPMLARFITARNESKVVEQQAETTLYETLTHRASVSCVETAVHAVETIESRLPESDGAIGALPAWWYNVLYVYTAAVVLLAAAGCAELHLQVPRRHILACWGKAHRVLSSYLAYSPSVQRSITALEVLFSRIAAQNRLSFPMSNWKSMDHGPEFAEELPASQNLERNMDMSGLHADMFSHSTPNVDPTAFAFNSTNYSSGLSSELWMNGIPDARPDSGHQHLFARPGDMTWFSDLQFNM</sequence>
<evidence type="ECO:0000256" key="1">
    <source>
        <dbReference type="ARBA" id="ARBA00022723"/>
    </source>
</evidence>
<dbReference type="VEuPathDB" id="FungiDB:PV08_05487"/>
<keyword evidence="9" id="KW-1185">Reference proteome</keyword>
<dbReference type="GO" id="GO:0000981">
    <property type="term" value="F:DNA-binding transcription factor activity, RNA polymerase II-specific"/>
    <property type="evidence" value="ECO:0007669"/>
    <property type="project" value="InterPro"/>
</dbReference>
<dbReference type="HOGENOM" id="CLU_008511_1_1_1"/>
<dbReference type="PANTHER" id="PTHR47424">
    <property type="entry name" value="REGULATORY PROTEIN GAL4"/>
    <property type="match status" value="1"/>
</dbReference>
<feature type="region of interest" description="Disordered" evidence="6">
    <location>
        <begin position="1"/>
        <end position="21"/>
    </location>
</feature>
<dbReference type="InterPro" id="IPR036864">
    <property type="entry name" value="Zn2-C6_fun-type_DNA-bd_sf"/>
</dbReference>
<dbReference type="PANTHER" id="PTHR47424:SF4">
    <property type="entry name" value="ZN(II)2CYS6 TRANSCRIPTION FACTOR (EUROFUNG)"/>
    <property type="match status" value="1"/>
</dbReference>
<dbReference type="SMART" id="SM00906">
    <property type="entry name" value="Fungal_trans"/>
    <property type="match status" value="1"/>
</dbReference>
<dbReference type="GO" id="GO:0008270">
    <property type="term" value="F:zinc ion binding"/>
    <property type="evidence" value="ECO:0007669"/>
    <property type="project" value="InterPro"/>
</dbReference>
<protein>
    <recommendedName>
        <fullName evidence="7">Zn(2)-C6 fungal-type domain-containing protein</fullName>
    </recommendedName>
</protein>
<evidence type="ECO:0000256" key="4">
    <source>
        <dbReference type="ARBA" id="ARBA00023163"/>
    </source>
</evidence>
<gene>
    <name evidence="8" type="ORF">PV08_05487</name>
</gene>
<evidence type="ECO:0000259" key="7">
    <source>
        <dbReference type="PROSITE" id="PS50048"/>
    </source>
</evidence>
<dbReference type="CDD" id="cd00067">
    <property type="entry name" value="GAL4"/>
    <property type="match status" value="1"/>
</dbReference>
<dbReference type="GO" id="GO:0000435">
    <property type="term" value="P:positive regulation of transcription from RNA polymerase II promoter by galactose"/>
    <property type="evidence" value="ECO:0007669"/>
    <property type="project" value="TreeGrafter"/>
</dbReference>
<evidence type="ECO:0000313" key="8">
    <source>
        <dbReference type="EMBL" id="KIW15441.1"/>
    </source>
</evidence>
<feature type="region of interest" description="Disordered" evidence="6">
    <location>
        <begin position="84"/>
        <end position="106"/>
    </location>
</feature>
<dbReference type="Pfam" id="PF04082">
    <property type="entry name" value="Fungal_trans"/>
    <property type="match status" value="1"/>
</dbReference>
<dbReference type="Proteomes" id="UP000053328">
    <property type="component" value="Unassembled WGS sequence"/>
</dbReference>
<evidence type="ECO:0000256" key="6">
    <source>
        <dbReference type="SAM" id="MobiDB-lite"/>
    </source>
</evidence>
<dbReference type="InterPro" id="IPR007219">
    <property type="entry name" value="XnlR_reg_dom"/>
</dbReference>
<evidence type="ECO:0000256" key="3">
    <source>
        <dbReference type="ARBA" id="ARBA00023125"/>
    </source>
</evidence>
<dbReference type="InterPro" id="IPR001138">
    <property type="entry name" value="Zn2Cys6_DnaBD"/>
</dbReference>
<accession>A0A0D1YKE1</accession>
<keyword evidence="2" id="KW-0805">Transcription regulation</keyword>
<dbReference type="GO" id="GO:0000978">
    <property type="term" value="F:RNA polymerase II cis-regulatory region sequence-specific DNA binding"/>
    <property type="evidence" value="ECO:0007669"/>
    <property type="project" value="TreeGrafter"/>
</dbReference>
<dbReference type="SUPFAM" id="SSF57701">
    <property type="entry name" value="Zn2/Cys6 DNA-binding domain"/>
    <property type="match status" value="1"/>
</dbReference>
<dbReference type="RefSeq" id="XP_016235657.1">
    <property type="nucleotide sequence ID" value="XM_016379830.1"/>
</dbReference>
<evidence type="ECO:0000256" key="5">
    <source>
        <dbReference type="ARBA" id="ARBA00023242"/>
    </source>
</evidence>
<keyword evidence="1" id="KW-0479">Metal-binding</keyword>
<evidence type="ECO:0000313" key="9">
    <source>
        <dbReference type="Proteomes" id="UP000053328"/>
    </source>
</evidence>
<dbReference type="Pfam" id="PF00172">
    <property type="entry name" value="Zn_clus"/>
    <property type="match status" value="1"/>
</dbReference>
<dbReference type="AlphaFoldDB" id="A0A0D1YKE1"/>